<evidence type="ECO:0000313" key="2">
    <source>
        <dbReference type="EMBL" id="KAJ7769475.1"/>
    </source>
</evidence>
<dbReference type="AlphaFoldDB" id="A0AAD7NPY1"/>
<feature type="region of interest" description="Disordered" evidence="1">
    <location>
        <begin position="1"/>
        <end position="32"/>
    </location>
</feature>
<evidence type="ECO:0000256" key="1">
    <source>
        <dbReference type="SAM" id="MobiDB-lite"/>
    </source>
</evidence>
<organism evidence="2 3">
    <name type="scientific">Mycena metata</name>
    <dbReference type="NCBI Taxonomy" id="1033252"/>
    <lineage>
        <taxon>Eukaryota</taxon>
        <taxon>Fungi</taxon>
        <taxon>Dikarya</taxon>
        <taxon>Basidiomycota</taxon>
        <taxon>Agaricomycotina</taxon>
        <taxon>Agaricomycetes</taxon>
        <taxon>Agaricomycetidae</taxon>
        <taxon>Agaricales</taxon>
        <taxon>Marasmiineae</taxon>
        <taxon>Mycenaceae</taxon>
        <taxon>Mycena</taxon>
    </lineage>
</organism>
<feature type="compositionally biased region" description="Polar residues" evidence="1">
    <location>
        <begin position="1"/>
        <end position="12"/>
    </location>
</feature>
<protein>
    <submittedName>
        <fullName evidence="2">Uncharacterized protein</fullName>
    </submittedName>
</protein>
<dbReference type="EMBL" id="JARKIB010000018">
    <property type="protein sequence ID" value="KAJ7769475.1"/>
    <property type="molecule type" value="Genomic_DNA"/>
</dbReference>
<keyword evidence="3" id="KW-1185">Reference proteome</keyword>
<name>A0AAD7NPY1_9AGAR</name>
<proteinExistence type="predicted"/>
<gene>
    <name evidence="2" type="ORF">B0H16DRAFT_1715929</name>
</gene>
<sequence>MPSSQPSATKASDVQPVSPEAPTTPPASDLQRGESYVNLDDFCKTLEYGITFSYDIVCQWDARCSRHGTSTQ</sequence>
<comment type="caution">
    <text evidence="2">The sequence shown here is derived from an EMBL/GenBank/DDBJ whole genome shotgun (WGS) entry which is preliminary data.</text>
</comment>
<reference evidence="2" key="1">
    <citation type="submission" date="2023-03" db="EMBL/GenBank/DDBJ databases">
        <title>Massive genome expansion in bonnet fungi (Mycena s.s.) driven by repeated elements and novel gene families across ecological guilds.</title>
        <authorList>
            <consortium name="Lawrence Berkeley National Laboratory"/>
            <person name="Harder C.B."/>
            <person name="Miyauchi S."/>
            <person name="Viragh M."/>
            <person name="Kuo A."/>
            <person name="Thoen E."/>
            <person name="Andreopoulos B."/>
            <person name="Lu D."/>
            <person name="Skrede I."/>
            <person name="Drula E."/>
            <person name="Henrissat B."/>
            <person name="Morin E."/>
            <person name="Kohler A."/>
            <person name="Barry K."/>
            <person name="LaButti K."/>
            <person name="Morin E."/>
            <person name="Salamov A."/>
            <person name="Lipzen A."/>
            <person name="Mereny Z."/>
            <person name="Hegedus B."/>
            <person name="Baldrian P."/>
            <person name="Stursova M."/>
            <person name="Weitz H."/>
            <person name="Taylor A."/>
            <person name="Grigoriev I.V."/>
            <person name="Nagy L.G."/>
            <person name="Martin F."/>
            <person name="Kauserud H."/>
        </authorList>
    </citation>
    <scope>NUCLEOTIDE SEQUENCE</scope>
    <source>
        <strain evidence="2">CBHHK182m</strain>
    </source>
</reference>
<dbReference type="Proteomes" id="UP001215598">
    <property type="component" value="Unassembled WGS sequence"/>
</dbReference>
<evidence type="ECO:0000313" key="3">
    <source>
        <dbReference type="Proteomes" id="UP001215598"/>
    </source>
</evidence>
<accession>A0AAD7NPY1</accession>